<evidence type="ECO:0000259" key="12">
    <source>
        <dbReference type="Pfam" id="PF08263"/>
    </source>
</evidence>
<feature type="domain" description="Disease resistance R13L4/SHOC-2-like LRR" evidence="13">
    <location>
        <begin position="416"/>
        <end position="623"/>
    </location>
</feature>
<keyword evidence="4" id="KW-0433">Leucine-rich repeat</keyword>
<comment type="subcellular location">
    <subcellularLocation>
        <location evidence="1">Cell membrane</location>
        <topology evidence="1">Single-pass type I membrane protein</topology>
    </subcellularLocation>
</comment>
<dbReference type="FunFam" id="3.80.10.10:FF:000111">
    <property type="entry name" value="LRR receptor-like serine/threonine-protein kinase ERECTA"/>
    <property type="match status" value="1"/>
</dbReference>
<dbReference type="EMBL" id="JBCNJP010000012">
    <property type="protein sequence ID" value="KAK9069820.1"/>
    <property type="molecule type" value="Genomic_DNA"/>
</dbReference>
<dbReference type="InterPro" id="IPR013210">
    <property type="entry name" value="LRR_N_plant-typ"/>
</dbReference>
<accession>A0AAP0D751</accession>
<proteinExistence type="inferred from homology"/>
<evidence type="ECO:0000313" key="15">
    <source>
        <dbReference type="Proteomes" id="UP001408789"/>
    </source>
</evidence>
<dbReference type="GO" id="GO:0005886">
    <property type="term" value="C:plasma membrane"/>
    <property type="evidence" value="ECO:0007669"/>
    <property type="project" value="UniProtKB-SubCell"/>
</dbReference>
<dbReference type="GO" id="GO:0006952">
    <property type="term" value="P:defense response"/>
    <property type="evidence" value="ECO:0007669"/>
    <property type="project" value="UniProtKB-ARBA"/>
</dbReference>
<dbReference type="PANTHER" id="PTHR48063:SF99">
    <property type="entry name" value="LEUCINE-RICH REPEAT-CONTAINING, PLANT-TYPE, LEUCINE-RICH REPEAT DOMAIN SUPERFAMILY"/>
    <property type="match status" value="1"/>
</dbReference>
<dbReference type="Pfam" id="PF00560">
    <property type="entry name" value="LRR_1"/>
    <property type="match status" value="3"/>
</dbReference>
<evidence type="ECO:0000256" key="6">
    <source>
        <dbReference type="ARBA" id="ARBA00022729"/>
    </source>
</evidence>
<dbReference type="InterPro" id="IPR003591">
    <property type="entry name" value="Leu-rich_rpt_typical-subtyp"/>
</dbReference>
<dbReference type="InterPro" id="IPR055414">
    <property type="entry name" value="LRR_R13L4/SHOC2-like"/>
</dbReference>
<keyword evidence="10" id="KW-0325">Glycoprotein</keyword>
<feature type="chain" id="PRO_5042833106" description="Leucine-rich repeat-containing N-terminal plant-type domain-containing protein" evidence="11">
    <location>
        <begin position="30"/>
        <end position="1035"/>
    </location>
</feature>
<dbReference type="SUPFAM" id="SSF52058">
    <property type="entry name" value="L domain-like"/>
    <property type="match status" value="2"/>
</dbReference>
<keyword evidence="6 11" id="KW-0732">Signal</keyword>
<evidence type="ECO:0000256" key="8">
    <source>
        <dbReference type="ARBA" id="ARBA00022989"/>
    </source>
</evidence>
<feature type="domain" description="Disease resistance R13L4/SHOC-2-like LRR" evidence="13">
    <location>
        <begin position="121"/>
        <end position="317"/>
    </location>
</feature>
<evidence type="ECO:0000313" key="14">
    <source>
        <dbReference type="EMBL" id="KAK9069820.1"/>
    </source>
</evidence>
<reference evidence="14 15" key="1">
    <citation type="submission" date="2024-04" db="EMBL/GenBank/DDBJ databases">
        <title>The reference genome of an endangered Asteraceae, Deinandra increscens subsp. villosa, native to the Central Coast of California.</title>
        <authorList>
            <person name="Guilliams M."/>
            <person name="Hasenstab-Lehman K."/>
            <person name="Meyer R."/>
            <person name="Mcevoy S."/>
        </authorList>
    </citation>
    <scope>NUCLEOTIDE SEQUENCE [LARGE SCALE GENOMIC DNA]</scope>
    <source>
        <tissue evidence="14">Leaf</tissue>
    </source>
</reference>
<dbReference type="Pfam" id="PF08263">
    <property type="entry name" value="LRRNT_2"/>
    <property type="match status" value="1"/>
</dbReference>
<comment type="similarity">
    <text evidence="2">Belongs to the RLP family.</text>
</comment>
<dbReference type="SUPFAM" id="SSF52047">
    <property type="entry name" value="RNI-like"/>
    <property type="match status" value="1"/>
</dbReference>
<gene>
    <name evidence="14" type="ORF">SSX86_010216</name>
</gene>
<evidence type="ECO:0000256" key="2">
    <source>
        <dbReference type="ARBA" id="ARBA00009592"/>
    </source>
</evidence>
<dbReference type="SMART" id="SM00365">
    <property type="entry name" value="LRR_SD22"/>
    <property type="match status" value="4"/>
</dbReference>
<evidence type="ECO:0008006" key="16">
    <source>
        <dbReference type="Google" id="ProtNLM"/>
    </source>
</evidence>
<evidence type="ECO:0000256" key="1">
    <source>
        <dbReference type="ARBA" id="ARBA00004251"/>
    </source>
</evidence>
<dbReference type="Pfam" id="PF23598">
    <property type="entry name" value="LRR_14"/>
    <property type="match status" value="2"/>
</dbReference>
<dbReference type="Gene3D" id="3.80.10.10">
    <property type="entry name" value="Ribonuclease Inhibitor"/>
    <property type="match status" value="6"/>
</dbReference>
<evidence type="ECO:0000256" key="11">
    <source>
        <dbReference type="SAM" id="SignalP"/>
    </source>
</evidence>
<evidence type="ECO:0000256" key="10">
    <source>
        <dbReference type="ARBA" id="ARBA00023180"/>
    </source>
</evidence>
<evidence type="ECO:0000256" key="7">
    <source>
        <dbReference type="ARBA" id="ARBA00022737"/>
    </source>
</evidence>
<sequence>MKTCFSSSHFSFCHLCLQVFLALFHFCSSNQISDQVLCLEGERQALLSFKHDLVDTTDRLASWVAEDTECCRWAGIACDNSTRHVHEIHLRGLDGLCSQFNYDTDKEYEEAAKWRLKGDISPSLVDLKELEYLDLSCNDFEENHVPQLIGSLQNLRYLNLSYSNLSGVIPPKLGNLSELRVLSLGSGYDESKYASMKNMQWLSSLGKLHHLDMGGIYFDKGSDWLHVINTLPSLVELHLPNCVLLNTRLHVPGHNLSSLSLLDLSLSRFDTSLVSWIFSITSLVSLDLSGCFLNYDIPDSVVHSFRNLSSLKFLKFAGNDFMGSSLVLKELSSSNIVSLDISSCGVSSSLLENLANLTSLRSLDLSSNQLTKMIPKSLGNLCNLREVDLSYNNIGNISLTYLLESFLECKSPPLESLSLSENYIDGIIPHSIGQLSFLRSLDLSSNQISGPIPFSVGRLSSLEWLYLQYNQLNGSLPNGIGRLSSLKKLDLSYNQLDGTLPYSLGQLSKLVYLDLSYNLLMGIVTESHFVKLISLNYLDGTSNNLTFRLQATNWTSPFQLEYLSLKSWVLGPRFPSWLQSQKNLTQLDISNTHISSAMPESFLRSFPNLRYLNISHNHIQGMLTSSIPATLEVVDLSNNELWGSLHHFLCSNKMKNTRQLILGNNHLSGAIPECLGRWPSLVVLSLENNNLSGGIPRTLGSIPNLAILNMRGNKISGRLPTSLMNLTGLQILQLGKNELVGSIPAWIGTKLNLLILVNLRSNYFDGSIPHELCYLTSVQILDLAHNNLSGNIPRCFNNFTVFSGIQIPFPITFGYETSIVGDALVIKGREDTYSTILRLVMLLDLSSNNLLGDFPSEITSLVELQSLNLSRNQLTGRIPQNIGDMKELTSFDLSLNKLSGELPLSLSRLSFLSSFNVSYNILTGRIPQSTQIQSLNESSFFGNKLCGAPLTGTNDCAPVEVPRDTIGDERNEGDGRDWGFIISIMIGFATGFWVILAPLMVSTSWRIIYFGLLNKLRYMIYDVLHKYCCGMHLST</sequence>
<comment type="caution">
    <text evidence="14">The sequence shown here is derived from an EMBL/GenBank/DDBJ whole genome shotgun (WGS) entry which is preliminary data.</text>
</comment>
<evidence type="ECO:0000256" key="9">
    <source>
        <dbReference type="ARBA" id="ARBA00023136"/>
    </source>
</evidence>
<feature type="domain" description="Leucine-rich repeat-containing N-terminal plant-type" evidence="12">
    <location>
        <begin position="41"/>
        <end position="79"/>
    </location>
</feature>
<keyword evidence="5" id="KW-0812">Transmembrane</keyword>
<keyword evidence="15" id="KW-1185">Reference proteome</keyword>
<dbReference type="InterPro" id="IPR032675">
    <property type="entry name" value="LRR_dom_sf"/>
</dbReference>
<dbReference type="AlphaFoldDB" id="A0AAP0D751"/>
<keyword evidence="3" id="KW-1003">Cell membrane</keyword>
<evidence type="ECO:0000256" key="3">
    <source>
        <dbReference type="ARBA" id="ARBA00022475"/>
    </source>
</evidence>
<organism evidence="14 15">
    <name type="scientific">Deinandra increscens subsp. villosa</name>
    <dbReference type="NCBI Taxonomy" id="3103831"/>
    <lineage>
        <taxon>Eukaryota</taxon>
        <taxon>Viridiplantae</taxon>
        <taxon>Streptophyta</taxon>
        <taxon>Embryophyta</taxon>
        <taxon>Tracheophyta</taxon>
        <taxon>Spermatophyta</taxon>
        <taxon>Magnoliopsida</taxon>
        <taxon>eudicotyledons</taxon>
        <taxon>Gunneridae</taxon>
        <taxon>Pentapetalae</taxon>
        <taxon>asterids</taxon>
        <taxon>campanulids</taxon>
        <taxon>Asterales</taxon>
        <taxon>Asteraceae</taxon>
        <taxon>Asteroideae</taxon>
        <taxon>Heliantheae alliance</taxon>
        <taxon>Madieae</taxon>
        <taxon>Madiinae</taxon>
        <taxon>Deinandra</taxon>
    </lineage>
</organism>
<evidence type="ECO:0000256" key="4">
    <source>
        <dbReference type="ARBA" id="ARBA00022614"/>
    </source>
</evidence>
<keyword evidence="9" id="KW-0472">Membrane</keyword>
<dbReference type="Proteomes" id="UP001408789">
    <property type="component" value="Unassembled WGS sequence"/>
</dbReference>
<dbReference type="SMART" id="SM00369">
    <property type="entry name" value="LRR_TYP"/>
    <property type="match status" value="11"/>
</dbReference>
<dbReference type="FunFam" id="3.80.10.10:FF:000095">
    <property type="entry name" value="LRR receptor-like serine/threonine-protein kinase GSO1"/>
    <property type="match status" value="1"/>
</dbReference>
<dbReference type="InterPro" id="IPR046956">
    <property type="entry name" value="RLP23-like"/>
</dbReference>
<dbReference type="PRINTS" id="PR00019">
    <property type="entry name" value="LEURICHRPT"/>
</dbReference>
<dbReference type="GO" id="GO:0051707">
    <property type="term" value="P:response to other organism"/>
    <property type="evidence" value="ECO:0007669"/>
    <property type="project" value="UniProtKB-ARBA"/>
</dbReference>
<name>A0AAP0D751_9ASTR</name>
<keyword evidence="8" id="KW-1133">Transmembrane helix</keyword>
<dbReference type="Pfam" id="PF13855">
    <property type="entry name" value="LRR_8"/>
    <property type="match status" value="1"/>
</dbReference>
<evidence type="ECO:0000259" key="13">
    <source>
        <dbReference type="Pfam" id="PF23598"/>
    </source>
</evidence>
<keyword evidence="7" id="KW-0677">Repeat</keyword>
<dbReference type="InterPro" id="IPR001611">
    <property type="entry name" value="Leu-rich_rpt"/>
</dbReference>
<protein>
    <recommendedName>
        <fullName evidence="16">Leucine-rich repeat-containing N-terminal plant-type domain-containing protein</fullName>
    </recommendedName>
</protein>
<evidence type="ECO:0000256" key="5">
    <source>
        <dbReference type="ARBA" id="ARBA00022692"/>
    </source>
</evidence>
<dbReference type="PANTHER" id="PTHR48063">
    <property type="entry name" value="LRR RECEPTOR-LIKE KINASE"/>
    <property type="match status" value="1"/>
</dbReference>
<feature type="signal peptide" evidence="11">
    <location>
        <begin position="1"/>
        <end position="29"/>
    </location>
</feature>
<dbReference type="FunFam" id="3.80.10.10:FF:000041">
    <property type="entry name" value="LRR receptor-like serine/threonine-protein kinase ERECTA"/>
    <property type="match status" value="1"/>
</dbReference>
<dbReference type="PROSITE" id="PS51450">
    <property type="entry name" value="LRR"/>
    <property type="match status" value="2"/>
</dbReference>